<dbReference type="GO" id="GO:0000319">
    <property type="term" value="F:sulfite transmembrane transporter activity"/>
    <property type="evidence" value="ECO:0007669"/>
    <property type="project" value="TreeGrafter"/>
</dbReference>
<dbReference type="Proteomes" id="UP000185841">
    <property type="component" value="Unassembled WGS sequence"/>
</dbReference>
<dbReference type="PANTHER" id="PTHR31686:SF1">
    <property type="entry name" value="SULFITE EFFLUX PUMP SSU1"/>
    <property type="match status" value="1"/>
</dbReference>
<dbReference type="RefSeq" id="WP_076427457.1">
    <property type="nucleotide sequence ID" value="NZ_FTMP01000006.1"/>
</dbReference>
<keyword evidence="4" id="KW-1003">Cell membrane</keyword>
<evidence type="ECO:0000256" key="5">
    <source>
        <dbReference type="ARBA" id="ARBA00022692"/>
    </source>
</evidence>
<feature type="transmembrane region" description="Helical" evidence="8">
    <location>
        <begin position="330"/>
        <end position="350"/>
    </location>
</feature>
<evidence type="ECO:0000313" key="10">
    <source>
        <dbReference type="Proteomes" id="UP000185841"/>
    </source>
</evidence>
<dbReference type="InterPro" id="IPR051629">
    <property type="entry name" value="Sulfite_efflux_TDT"/>
</dbReference>
<evidence type="ECO:0000256" key="8">
    <source>
        <dbReference type="SAM" id="Phobius"/>
    </source>
</evidence>
<dbReference type="EMBL" id="FTMP01000006">
    <property type="protein sequence ID" value="SIQ66286.1"/>
    <property type="molecule type" value="Genomic_DNA"/>
</dbReference>
<keyword evidence="6 8" id="KW-1133">Transmembrane helix</keyword>
<evidence type="ECO:0000256" key="3">
    <source>
        <dbReference type="ARBA" id="ARBA00022448"/>
    </source>
</evidence>
<dbReference type="Pfam" id="PF03595">
    <property type="entry name" value="SLAC1"/>
    <property type="match status" value="1"/>
</dbReference>
<keyword evidence="3" id="KW-0813">Transport</keyword>
<dbReference type="InterPro" id="IPR004695">
    <property type="entry name" value="SLAC1/Mae1/Ssu1/TehA"/>
</dbReference>
<dbReference type="CDD" id="cd09318">
    <property type="entry name" value="TDT_SSU1"/>
    <property type="match status" value="1"/>
</dbReference>
<evidence type="ECO:0000313" key="9">
    <source>
        <dbReference type="EMBL" id="SIQ66286.1"/>
    </source>
</evidence>
<evidence type="ECO:0000256" key="7">
    <source>
        <dbReference type="ARBA" id="ARBA00023136"/>
    </source>
</evidence>
<comment type="similarity">
    <text evidence="2">Belongs to the tellurite-resistance/dicarboxylate transporter (TDT) family.</text>
</comment>
<evidence type="ECO:0000256" key="2">
    <source>
        <dbReference type="ARBA" id="ARBA00008566"/>
    </source>
</evidence>
<feature type="transmembrane region" description="Helical" evidence="8">
    <location>
        <begin position="224"/>
        <end position="244"/>
    </location>
</feature>
<dbReference type="InterPro" id="IPR038665">
    <property type="entry name" value="Voltage-dep_anion_channel_sf"/>
</dbReference>
<feature type="transmembrane region" description="Helical" evidence="8">
    <location>
        <begin position="264"/>
        <end position="291"/>
    </location>
</feature>
<protein>
    <submittedName>
        <fullName evidence="9">C4-dicarboxylate transporter/malic acid transport protein</fullName>
    </submittedName>
</protein>
<name>A0A1N6ULV1_AQUAC</name>
<keyword evidence="5 8" id="KW-0812">Transmembrane</keyword>
<dbReference type="Gene3D" id="1.50.10.150">
    <property type="entry name" value="Voltage-dependent anion channel"/>
    <property type="match status" value="1"/>
</dbReference>
<evidence type="ECO:0000256" key="1">
    <source>
        <dbReference type="ARBA" id="ARBA00004651"/>
    </source>
</evidence>
<feature type="transmembrane region" description="Helical" evidence="8">
    <location>
        <begin position="189"/>
        <end position="212"/>
    </location>
</feature>
<organism evidence="9 10">
    <name type="scientific">Aquipseudomonas alcaligenes</name>
    <name type="common">Pseudomonas alcaligenes</name>
    <dbReference type="NCBI Taxonomy" id="43263"/>
    <lineage>
        <taxon>Bacteria</taxon>
        <taxon>Pseudomonadati</taxon>
        <taxon>Pseudomonadota</taxon>
        <taxon>Gammaproteobacteria</taxon>
        <taxon>Pseudomonadales</taxon>
        <taxon>Pseudomonadaceae</taxon>
        <taxon>Aquipseudomonas</taxon>
    </lineage>
</organism>
<feature type="transmembrane region" description="Helical" evidence="8">
    <location>
        <begin position="53"/>
        <end position="74"/>
    </location>
</feature>
<dbReference type="PANTHER" id="PTHR31686">
    <property type="match status" value="1"/>
</dbReference>
<keyword evidence="7 8" id="KW-0472">Membrane</keyword>
<evidence type="ECO:0000256" key="6">
    <source>
        <dbReference type="ARBA" id="ARBA00022989"/>
    </source>
</evidence>
<feature type="transmembrane region" description="Helical" evidence="8">
    <location>
        <begin position="86"/>
        <end position="106"/>
    </location>
</feature>
<feature type="transmembrane region" description="Helical" evidence="8">
    <location>
        <begin position="21"/>
        <end position="41"/>
    </location>
</feature>
<reference evidence="9 10" key="1">
    <citation type="submission" date="2017-01" db="EMBL/GenBank/DDBJ databases">
        <authorList>
            <person name="Mah S.A."/>
            <person name="Swanson W.J."/>
            <person name="Moy G.W."/>
            <person name="Vacquier V.D."/>
        </authorList>
    </citation>
    <scope>NUCLEOTIDE SEQUENCE [LARGE SCALE GENOMIC DNA]</scope>
    <source>
        <strain evidence="9 10">RU36E</strain>
    </source>
</reference>
<accession>A0A1N6ULV1</accession>
<gene>
    <name evidence="9" type="ORF">SAMN05878282_106185</name>
</gene>
<feature type="transmembrane region" description="Helical" evidence="8">
    <location>
        <begin position="303"/>
        <end position="324"/>
    </location>
</feature>
<feature type="transmembrane region" description="Helical" evidence="8">
    <location>
        <begin position="126"/>
        <end position="145"/>
    </location>
</feature>
<evidence type="ECO:0000256" key="4">
    <source>
        <dbReference type="ARBA" id="ARBA00022475"/>
    </source>
</evidence>
<sequence length="382" mass="41394">MPRPFTRLPEPWAFIRHFTPNWFAVTMGTGVLALVIARLPWAVPGHMALAEALWLFGVVLFALFALLFLARLVLHRDTLLPMLLHPVQSMFLGAIPMGLAVLVNGLLQFGPARWGEGVYVLAHGLWWLDAALALGSALLVPYLMFTRQSHALEKMTAVWLLPIVAPEVAAGAAGALAPHLDPAAARQVLVVGFILWGMSLALAFSLITLVLLRLALHKLPDTDFAATSWLPLGPLATGCLGLLSMGQAAPAAFAGTPLAVAAELAHGIGLVGGLALWGAGLWWLVIATLFTRHYIRDNMAFNLGWWGFTFPLGVFALATFELLHLTELRFFAWVGLVLAVQLTAVWLLVLQRTLRGMWHGELFRAPCLSTPQPAAHGIFSAD</sequence>
<proteinExistence type="inferred from homology"/>
<feature type="transmembrane region" description="Helical" evidence="8">
    <location>
        <begin position="157"/>
        <end position="177"/>
    </location>
</feature>
<comment type="subcellular location">
    <subcellularLocation>
        <location evidence="1">Cell membrane</location>
        <topology evidence="1">Multi-pass membrane protein</topology>
    </subcellularLocation>
</comment>
<dbReference type="GO" id="GO:0005886">
    <property type="term" value="C:plasma membrane"/>
    <property type="evidence" value="ECO:0007669"/>
    <property type="project" value="UniProtKB-SubCell"/>
</dbReference>
<dbReference type="AlphaFoldDB" id="A0A1N6ULV1"/>